<reference evidence="6 7" key="1">
    <citation type="submission" date="2020-03" db="EMBL/GenBank/DDBJ databases">
        <title>Vagococcus sp. nov., isolated from beetles.</title>
        <authorList>
            <person name="Hyun D.-W."/>
            <person name="Bae J.-W."/>
        </authorList>
    </citation>
    <scope>NUCLEOTIDE SEQUENCE [LARGE SCALE GENOMIC DNA]</scope>
    <source>
        <strain evidence="6 7">HDW17A</strain>
    </source>
</reference>
<dbReference type="KEGG" id="vah:G7081_02520"/>
<dbReference type="InterPro" id="IPR026591">
    <property type="entry name" value="Sirtuin_cat_small_dom_sf"/>
</dbReference>
<dbReference type="AlphaFoldDB" id="A0A6G8APY4"/>
<dbReference type="PANTHER" id="PTHR11085:SF4">
    <property type="entry name" value="NAD-DEPENDENT PROTEIN DEACYLASE"/>
    <property type="match status" value="1"/>
</dbReference>
<keyword evidence="2" id="KW-0808">Transferase</keyword>
<proteinExistence type="predicted"/>
<dbReference type="InterPro" id="IPR026590">
    <property type="entry name" value="Ssirtuin_cat_dom"/>
</dbReference>
<dbReference type="InterPro" id="IPR029035">
    <property type="entry name" value="DHS-like_NAD/FAD-binding_dom"/>
</dbReference>
<organism evidence="6 7">
    <name type="scientific">Vagococcus coleopterorum</name>
    <dbReference type="NCBI Taxonomy" id="2714946"/>
    <lineage>
        <taxon>Bacteria</taxon>
        <taxon>Bacillati</taxon>
        <taxon>Bacillota</taxon>
        <taxon>Bacilli</taxon>
        <taxon>Lactobacillales</taxon>
        <taxon>Enterococcaceae</taxon>
        <taxon>Vagococcus</taxon>
    </lineage>
</organism>
<dbReference type="GO" id="GO:0017136">
    <property type="term" value="F:histone deacetylase activity, NAD-dependent"/>
    <property type="evidence" value="ECO:0007669"/>
    <property type="project" value="TreeGrafter"/>
</dbReference>
<keyword evidence="3" id="KW-0520">NAD</keyword>
<dbReference type="Proteomes" id="UP000500890">
    <property type="component" value="Chromosome"/>
</dbReference>
<dbReference type="PANTHER" id="PTHR11085">
    <property type="entry name" value="NAD-DEPENDENT PROTEIN DEACYLASE SIRTUIN-5, MITOCHONDRIAL-RELATED"/>
    <property type="match status" value="1"/>
</dbReference>
<dbReference type="NCBIfam" id="NF001752">
    <property type="entry name" value="PRK00481.1-1"/>
    <property type="match status" value="1"/>
</dbReference>
<evidence type="ECO:0000256" key="4">
    <source>
        <dbReference type="PROSITE-ProRule" id="PRU00236"/>
    </source>
</evidence>
<dbReference type="Pfam" id="PF02146">
    <property type="entry name" value="SIR2"/>
    <property type="match status" value="1"/>
</dbReference>
<dbReference type="EMBL" id="CP049886">
    <property type="protein sequence ID" value="QIL46983.1"/>
    <property type="molecule type" value="Genomic_DNA"/>
</dbReference>
<dbReference type="InterPro" id="IPR003000">
    <property type="entry name" value="Sirtuin"/>
</dbReference>
<feature type="domain" description="Deacetylase sirtuin-type" evidence="5">
    <location>
        <begin position="1"/>
        <end position="236"/>
    </location>
</feature>
<sequence length="236" mass="26766">MEASCNVVALTGAGVSVASGIPDYRSVKGVYQGLEQPEYLLSRTCFEQEPHKFYQFVKNLYHSEAKANIIHHELQDLIMAKGTGGIITQNIDQLHGQYGSAEVVEFHGSLYRCYCTKCRRFIDSCDYLVSAYHPNCGGIIRPDIVLYEEGLDDLVVNRSKELINQADLILIVGTSFKVFPFCQLLNFKNELSDVIVINDRSIMIDVPHEMVIGKAESFFEEMNEWRMKNNAKKPTR</sequence>
<dbReference type="GO" id="GO:0070403">
    <property type="term" value="F:NAD+ binding"/>
    <property type="evidence" value="ECO:0007669"/>
    <property type="project" value="InterPro"/>
</dbReference>
<evidence type="ECO:0000256" key="3">
    <source>
        <dbReference type="ARBA" id="ARBA00023027"/>
    </source>
</evidence>
<dbReference type="Gene3D" id="3.30.1600.10">
    <property type="entry name" value="SIR2/SIRT2 'Small Domain"/>
    <property type="match status" value="1"/>
</dbReference>
<evidence type="ECO:0000313" key="6">
    <source>
        <dbReference type="EMBL" id="QIL46983.1"/>
    </source>
</evidence>
<dbReference type="SUPFAM" id="SSF52467">
    <property type="entry name" value="DHS-like NAD/FAD-binding domain"/>
    <property type="match status" value="1"/>
</dbReference>
<evidence type="ECO:0000256" key="2">
    <source>
        <dbReference type="ARBA" id="ARBA00022679"/>
    </source>
</evidence>
<dbReference type="Gene3D" id="3.40.50.1220">
    <property type="entry name" value="TPP-binding domain"/>
    <property type="match status" value="1"/>
</dbReference>
<dbReference type="EC" id="2.3.1.286" evidence="1"/>
<evidence type="ECO:0000256" key="1">
    <source>
        <dbReference type="ARBA" id="ARBA00012928"/>
    </source>
</evidence>
<name>A0A6G8APY4_9ENTE</name>
<evidence type="ECO:0000259" key="5">
    <source>
        <dbReference type="PROSITE" id="PS50305"/>
    </source>
</evidence>
<dbReference type="PROSITE" id="PS50305">
    <property type="entry name" value="SIRTUIN"/>
    <property type="match status" value="1"/>
</dbReference>
<accession>A0A6G8APY4</accession>
<comment type="caution">
    <text evidence="4">Lacks conserved residue(s) required for the propagation of feature annotation.</text>
</comment>
<keyword evidence="7" id="KW-1185">Reference proteome</keyword>
<gene>
    <name evidence="6" type="ORF">G7081_02520</name>
</gene>
<protein>
    <recommendedName>
        <fullName evidence="1">protein acetyllysine N-acetyltransferase</fullName>
        <ecNumber evidence="1">2.3.1.286</ecNumber>
    </recommendedName>
</protein>
<dbReference type="InterPro" id="IPR050134">
    <property type="entry name" value="NAD-dep_sirtuin_deacylases"/>
</dbReference>
<evidence type="ECO:0000313" key="7">
    <source>
        <dbReference type="Proteomes" id="UP000500890"/>
    </source>
</evidence>